<feature type="transmembrane region" description="Helical" evidence="1">
    <location>
        <begin position="7"/>
        <end position="25"/>
    </location>
</feature>
<evidence type="ECO:0000313" key="3">
    <source>
        <dbReference type="Proteomes" id="UP001182149"/>
    </source>
</evidence>
<name>A0AA51Z030_9CAUD</name>
<organism evidence="2 3">
    <name type="scientific">Escherichia phage vB_EcoP_PAS59</name>
    <dbReference type="NCBI Taxonomy" id="3053873"/>
    <lineage>
        <taxon>Viruses</taxon>
        <taxon>Duplodnaviria</taxon>
        <taxon>Heunggongvirae</taxon>
        <taxon>Uroviricota</taxon>
        <taxon>Caudoviricetes</taxon>
        <taxon>Mktvariviridae</taxon>
        <taxon>Gordonclarkvirinae</taxon>
        <taxon>Suseptimavirus</taxon>
        <taxon>Suseptimavirus PAS59</taxon>
    </lineage>
</organism>
<feature type="transmembrane region" description="Helical" evidence="1">
    <location>
        <begin position="45"/>
        <end position="72"/>
    </location>
</feature>
<evidence type="ECO:0000313" key="2">
    <source>
        <dbReference type="EMBL" id="WMX18861.1"/>
    </source>
</evidence>
<protein>
    <submittedName>
        <fullName evidence="2">Uncharacterized protein</fullName>
    </submittedName>
</protein>
<evidence type="ECO:0000256" key="1">
    <source>
        <dbReference type="SAM" id="Phobius"/>
    </source>
</evidence>
<reference evidence="2 3" key="1">
    <citation type="submission" date="2023-05" db="EMBL/GenBank/DDBJ databases">
        <title>Complete genome sequence of three non-O157 smooth Escherichia coli infecting phages.</title>
        <authorList>
            <person name="Pas C."/>
            <person name="Briers Y."/>
            <person name="Fieseler L."/>
        </authorList>
    </citation>
    <scope>NUCLEOTIDE SEQUENCE [LARGE SCALE GENOMIC DNA]</scope>
</reference>
<dbReference type="EMBL" id="OQ921332">
    <property type="protein sequence ID" value="WMX18861.1"/>
    <property type="molecule type" value="Genomic_DNA"/>
</dbReference>
<keyword evidence="1" id="KW-1133">Transmembrane helix</keyword>
<keyword evidence="1" id="KW-0812">Transmembrane</keyword>
<sequence length="77" mass="8576">MISPVSVLIVYLIGIVLTSALIKFLDVKGSVEFRGWGNEPNLSKIAIIVFLWPIVAVMFISLCLWAGLWGFILPKKE</sequence>
<dbReference type="Proteomes" id="UP001182149">
    <property type="component" value="Segment"/>
</dbReference>
<accession>A0AA51Z030</accession>
<keyword evidence="1" id="KW-0472">Membrane</keyword>
<keyword evidence="3" id="KW-1185">Reference proteome</keyword>
<proteinExistence type="predicted"/>